<protein>
    <submittedName>
        <fullName evidence="1">Uncharacterized protein</fullName>
    </submittedName>
</protein>
<proteinExistence type="predicted"/>
<name>A0A6H2H720_9BURK</name>
<dbReference type="EMBL" id="CP051461">
    <property type="protein sequence ID" value="QJC55630.1"/>
    <property type="molecule type" value="Genomic_DNA"/>
</dbReference>
<dbReference type="AlphaFoldDB" id="A0A6H2H720"/>
<dbReference type="Proteomes" id="UP000502041">
    <property type="component" value="Chromosome"/>
</dbReference>
<reference evidence="1 2" key="1">
    <citation type="submission" date="2020-04" db="EMBL/GenBank/DDBJ databases">
        <title>Complete genome of a Psychrophilic, Marine, Gas Vacuolate Bacterium Polaromonas vacuolata KCTC 22033T.</title>
        <authorList>
            <person name="Hwang K."/>
            <person name="Kim K.M."/>
        </authorList>
    </citation>
    <scope>NUCLEOTIDE SEQUENCE [LARGE SCALE GENOMIC DNA]</scope>
    <source>
        <strain evidence="1 2">KCTC 22033</strain>
    </source>
</reference>
<organism evidence="1 2">
    <name type="scientific">Polaromonas vacuolata</name>
    <dbReference type="NCBI Taxonomy" id="37448"/>
    <lineage>
        <taxon>Bacteria</taxon>
        <taxon>Pseudomonadati</taxon>
        <taxon>Pseudomonadota</taxon>
        <taxon>Betaproteobacteria</taxon>
        <taxon>Burkholderiales</taxon>
        <taxon>Comamonadaceae</taxon>
        <taxon>Polaromonas</taxon>
    </lineage>
</organism>
<evidence type="ECO:0000313" key="1">
    <source>
        <dbReference type="EMBL" id="QJC55630.1"/>
    </source>
</evidence>
<keyword evidence="2" id="KW-1185">Reference proteome</keyword>
<dbReference type="RefSeq" id="WP_168921468.1">
    <property type="nucleotide sequence ID" value="NZ_CP051461.1"/>
</dbReference>
<dbReference type="Gene3D" id="2.60.120.620">
    <property type="entry name" value="q2cbj1_9rhob like domain"/>
    <property type="match status" value="1"/>
</dbReference>
<gene>
    <name evidence="1" type="ORF">HC248_00912</name>
</gene>
<sequence length="301" mass="32455">MNSSASTPSSIQPGQPLTPALQAWITAQSALGRTRQSIFKSMLDAGWLAVSASLALRLTDEENAAFGVPLLAELLKSVVALPLSVLDADSNMVDAGDKWVQVLAHQNNLQKVVFGNLLSSAECDTLIEQAKQRLLPALIGEALPSCQGMVFERSENAVLQRIEARIAKSLNWPAQNGEGLQILYYPARPSEVLLEDSDAANSQTQNEPFSPFAPLASAGISGPPARGGRRVAAVAIYLSQPDAACLSDWKDLDMTTQLRRGNAIFESYPSPIPNAALPHSFKPPQDSAWIAIKWLRERETS</sequence>
<dbReference type="KEGG" id="pvac:HC248_00912"/>
<accession>A0A6H2H720</accession>
<evidence type="ECO:0000313" key="2">
    <source>
        <dbReference type="Proteomes" id="UP000502041"/>
    </source>
</evidence>